<feature type="compositionally biased region" description="Gly residues" evidence="1">
    <location>
        <begin position="115"/>
        <end position="125"/>
    </location>
</feature>
<proteinExistence type="predicted"/>
<evidence type="ECO:0000256" key="2">
    <source>
        <dbReference type="SAM" id="SignalP"/>
    </source>
</evidence>
<feature type="compositionally biased region" description="Polar residues" evidence="1">
    <location>
        <begin position="91"/>
        <end position="108"/>
    </location>
</feature>
<feature type="chain" id="PRO_5021890633" evidence="2">
    <location>
        <begin position="34"/>
        <end position="437"/>
    </location>
</feature>
<evidence type="ECO:0000313" key="4">
    <source>
        <dbReference type="Proteomes" id="UP000320390"/>
    </source>
</evidence>
<reference evidence="3 4" key="1">
    <citation type="submission" date="2019-02" db="EMBL/GenBank/DDBJ databases">
        <title>Deep-cultivation of Planctomycetes and their phenomic and genomic characterization uncovers novel biology.</title>
        <authorList>
            <person name="Wiegand S."/>
            <person name="Jogler M."/>
            <person name="Boedeker C."/>
            <person name="Pinto D."/>
            <person name="Vollmers J."/>
            <person name="Rivas-Marin E."/>
            <person name="Kohn T."/>
            <person name="Peeters S.H."/>
            <person name="Heuer A."/>
            <person name="Rast P."/>
            <person name="Oberbeckmann S."/>
            <person name="Bunk B."/>
            <person name="Jeske O."/>
            <person name="Meyerdierks A."/>
            <person name="Storesund J.E."/>
            <person name="Kallscheuer N."/>
            <person name="Luecker S."/>
            <person name="Lage O.M."/>
            <person name="Pohl T."/>
            <person name="Merkel B.J."/>
            <person name="Hornburger P."/>
            <person name="Mueller R.-W."/>
            <person name="Bruemmer F."/>
            <person name="Labrenz M."/>
            <person name="Spormann A.M."/>
            <person name="Op den Camp H."/>
            <person name="Overmann J."/>
            <person name="Amann R."/>
            <person name="Jetten M.S.M."/>
            <person name="Mascher T."/>
            <person name="Medema M.H."/>
            <person name="Devos D.P."/>
            <person name="Kaster A.-K."/>
            <person name="Ovreas L."/>
            <person name="Rohde M."/>
            <person name="Galperin M.Y."/>
            <person name="Jogler C."/>
        </authorList>
    </citation>
    <scope>NUCLEOTIDE SEQUENCE [LARGE SCALE GENOMIC DNA]</scope>
    <source>
        <strain evidence="3 4">Poly30</strain>
    </source>
</reference>
<feature type="signal peptide" evidence="2">
    <location>
        <begin position="1"/>
        <end position="33"/>
    </location>
</feature>
<dbReference type="Proteomes" id="UP000320390">
    <property type="component" value="Chromosome"/>
</dbReference>
<sequence length="437" mass="42809" precursor="true">MNHPSSRQFLPAPLRQPLLAGLAALALAPLAAAQGQDLIIPSGSTVVYNTAVSGPIEVNRFIIERDATFAVVGTLPLKISAASVEIDGTLSASGQNNSGVTTLNTTNQPSIGSPGAAGGGSGGTGSVLTNASTPAGLPGDEAYGIQFPGLPPGGGQGGETGYAPLGPMAKENRRGAGGGGGALAANQPVSMDPFAEENIGLIALPGMDGGPNGTGAISGTMRAAGGLPGLPVFQDGNPDNDFWGMKVTPTGTIIGEVRRPLPGRGGGAGGDAVASATFPLSPFFAGGDEKGAGGGGGGGLVLIVARTFRLGEEGRLMANGGHGGGGENTIFFDRVGGGSGGGSGGWIVLESPMMNLSQASDASITALGGRGGEGRENRFPGGPFGNDIPGAGGNGGPGVIQLHVPTGQPSMILLPPNKTLEDLTQPDAHVLLPALTQ</sequence>
<keyword evidence="2" id="KW-0732">Signal</keyword>
<name>A0A518EQW5_9BACT</name>
<organism evidence="3 4">
    <name type="scientific">Saltatorellus ferox</name>
    <dbReference type="NCBI Taxonomy" id="2528018"/>
    <lineage>
        <taxon>Bacteria</taxon>
        <taxon>Pseudomonadati</taxon>
        <taxon>Planctomycetota</taxon>
        <taxon>Planctomycetia</taxon>
        <taxon>Planctomycetia incertae sedis</taxon>
        <taxon>Saltatorellus</taxon>
    </lineage>
</organism>
<dbReference type="AlphaFoldDB" id="A0A518EQW5"/>
<gene>
    <name evidence="3" type="ORF">Poly30_19960</name>
</gene>
<evidence type="ECO:0000256" key="1">
    <source>
        <dbReference type="SAM" id="MobiDB-lite"/>
    </source>
</evidence>
<evidence type="ECO:0000313" key="3">
    <source>
        <dbReference type="EMBL" id="QDV06486.1"/>
    </source>
</evidence>
<dbReference type="RefSeq" id="WP_145196709.1">
    <property type="nucleotide sequence ID" value="NZ_CP036434.1"/>
</dbReference>
<dbReference type="EMBL" id="CP036434">
    <property type="protein sequence ID" value="QDV06486.1"/>
    <property type="molecule type" value="Genomic_DNA"/>
</dbReference>
<feature type="region of interest" description="Disordered" evidence="1">
    <location>
        <begin position="91"/>
        <end position="184"/>
    </location>
</feature>
<accession>A0A518EQW5</accession>
<protein>
    <submittedName>
        <fullName evidence="3">Uncharacterized protein</fullName>
    </submittedName>
</protein>
<keyword evidence="4" id="KW-1185">Reference proteome</keyword>